<evidence type="ECO:0000313" key="2">
    <source>
        <dbReference type="EMBL" id="TPP61741.1"/>
    </source>
</evidence>
<keyword evidence="3" id="KW-1185">Reference proteome</keyword>
<proteinExistence type="predicted"/>
<feature type="region of interest" description="Disordered" evidence="1">
    <location>
        <begin position="99"/>
        <end position="118"/>
    </location>
</feature>
<evidence type="ECO:0000313" key="3">
    <source>
        <dbReference type="Proteomes" id="UP000316759"/>
    </source>
</evidence>
<dbReference type="AlphaFoldDB" id="A0A504YN08"/>
<feature type="region of interest" description="Disordered" evidence="1">
    <location>
        <begin position="1"/>
        <end position="41"/>
    </location>
</feature>
<dbReference type="Proteomes" id="UP000316759">
    <property type="component" value="Unassembled WGS sequence"/>
</dbReference>
<name>A0A504YN08_FASGI</name>
<sequence>MHLSGPPAPPVTPNSQLSTDSVPMVPVVTSSGLSTSGMVGPPVVPDLACSGTSVMSANMPSATPLVTGSGQAKAAHSKFKVETVTVASPAALAPNLATSTVSTAPSARNPPRVTQSNNALPLSTAAGVHGISTASSSISSAQVTSSGPP</sequence>
<comment type="caution">
    <text evidence="2">The sequence shown here is derived from an EMBL/GenBank/DDBJ whole genome shotgun (WGS) entry which is preliminary data.</text>
</comment>
<feature type="compositionally biased region" description="Pro residues" evidence="1">
    <location>
        <begin position="1"/>
        <end position="12"/>
    </location>
</feature>
<evidence type="ECO:0000256" key="1">
    <source>
        <dbReference type="SAM" id="MobiDB-lite"/>
    </source>
</evidence>
<dbReference type="EMBL" id="SUNJ01007770">
    <property type="protein sequence ID" value="TPP61741.1"/>
    <property type="molecule type" value="Genomic_DNA"/>
</dbReference>
<accession>A0A504YN08</accession>
<reference evidence="2 3" key="1">
    <citation type="submission" date="2019-04" db="EMBL/GenBank/DDBJ databases">
        <title>Annotation for the trematode Fasciola gigantica.</title>
        <authorList>
            <person name="Choi Y.-J."/>
        </authorList>
    </citation>
    <scope>NUCLEOTIDE SEQUENCE [LARGE SCALE GENOMIC DNA]</scope>
    <source>
        <strain evidence="2">Uganda_cow_1</strain>
    </source>
</reference>
<gene>
    <name evidence="2" type="ORF">FGIG_11935</name>
</gene>
<protein>
    <submittedName>
        <fullName evidence="2">Uncharacterized protein</fullName>
    </submittedName>
</protein>
<feature type="compositionally biased region" description="Polar residues" evidence="1">
    <location>
        <begin position="28"/>
        <end position="37"/>
    </location>
</feature>
<organism evidence="2 3">
    <name type="scientific">Fasciola gigantica</name>
    <name type="common">Giant liver fluke</name>
    <dbReference type="NCBI Taxonomy" id="46835"/>
    <lineage>
        <taxon>Eukaryota</taxon>
        <taxon>Metazoa</taxon>
        <taxon>Spiralia</taxon>
        <taxon>Lophotrochozoa</taxon>
        <taxon>Platyhelminthes</taxon>
        <taxon>Trematoda</taxon>
        <taxon>Digenea</taxon>
        <taxon>Plagiorchiida</taxon>
        <taxon>Echinostomata</taxon>
        <taxon>Echinostomatoidea</taxon>
        <taxon>Fasciolidae</taxon>
        <taxon>Fasciola</taxon>
    </lineage>
</organism>